<protein>
    <submittedName>
        <fullName evidence="3">Protein of uncharacterized function (DUF2802)</fullName>
    </submittedName>
    <submittedName>
        <fullName evidence="4">Uncharacterized protein DUF2802</fullName>
    </submittedName>
</protein>
<accession>A0A377Q786</accession>
<keyword evidence="2" id="KW-0472">Membrane</keyword>
<dbReference type="OrthoDB" id="8562683at2"/>
<keyword evidence="6" id="KW-1185">Reference proteome</keyword>
<keyword evidence="2" id="KW-0812">Transmembrane</keyword>
<keyword evidence="1" id="KW-0175">Coiled coil</keyword>
<evidence type="ECO:0000313" key="5">
    <source>
        <dbReference type="Proteomes" id="UP000255108"/>
    </source>
</evidence>
<dbReference type="Proteomes" id="UP000255108">
    <property type="component" value="Unassembled WGS sequence"/>
</dbReference>
<feature type="transmembrane region" description="Helical" evidence="2">
    <location>
        <begin position="6"/>
        <end position="29"/>
    </location>
</feature>
<keyword evidence="2" id="KW-1133">Transmembrane helix</keyword>
<evidence type="ECO:0000313" key="4">
    <source>
        <dbReference type="EMBL" id="TCU89219.1"/>
    </source>
</evidence>
<dbReference type="RefSeq" id="WP_099398482.1">
    <property type="nucleotide sequence ID" value="NZ_CAWOLO010000002.1"/>
</dbReference>
<organism evidence="3 5">
    <name type="scientific">Iodobacter fluviatilis</name>
    <dbReference type="NCBI Taxonomy" id="537"/>
    <lineage>
        <taxon>Bacteria</taxon>
        <taxon>Pseudomonadati</taxon>
        <taxon>Pseudomonadota</taxon>
        <taxon>Betaproteobacteria</taxon>
        <taxon>Neisseriales</taxon>
        <taxon>Chitinibacteraceae</taxon>
        <taxon>Iodobacter</taxon>
    </lineage>
</organism>
<sequence length="130" mass="14477">MNGIVITWVQLLYISLVLILFYVAELLLFMRKASAHKGVSPDSFEADALRKEIAQLRFEMDALKLRLVATQAEWSQPAELVLESSQESPYSHAIRLAKLGADSNSVAHQCGISRGEADLIVALYRSSTQR</sequence>
<gene>
    <name evidence="4" type="ORF">EV682_102131</name>
    <name evidence="3" type="ORF">NCTC11159_01655</name>
</gene>
<dbReference type="InterPro" id="IPR021244">
    <property type="entry name" value="DUF2802"/>
</dbReference>
<evidence type="ECO:0000256" key="1">
    <source>
        <dbReference type="SAM" id="Coils"/>
    </source>
</evidence>
<dbReference type="EMBL" id="SMBT01000002">
    <property type="protein sequence ID" value="TCU89219.1"/>
    <property type="molecule type" value="Genomic_DNA"/>
</dbReference>
<reference evidence="3 5" key="1">
    <citation type="submission" date="2018-06" db="EMBL/GenBank/DDBJ databases">
        <authorList>
            <consortium name="Pathogen Informatics"/>
            <person name="Doyle S."/>
        </authorList>
    </citation>
    <scope>NUCLEOTIDE SEQUENCE [LARGE SCALE GENOMIC DNA]</scope>
    <source>
        <strain evidence="3 5">NCTC11159</strain>
    </source>
</reference>
<evidence type="ECO:0000313" key="3">
    <source>
        <dbReference type="EMBL" id="STQ90588.1"/>
    </source>
</evidence>
<feature type="coiled-coil region" evidence="1">
    <location>
        <begin position="46"/>
        <end position="73"/>
    </location>
</feature>
<proteinExistence type="predicted"/>
<name>A0A377Q786_9NEIS</name>
<dbReference type="Pfam" id="PF10975">
    <property type="entry name" value="DUF2802"/>
    <property type="match status" value="1"/>
</dbReference>
<evidence type="ECO:0000256" key="2">
    <source>
        <dbReference type="SAM" id="Phobius"/>
    </source>
</evidence>
<dbReference type="Proteomes" id="UP000295794">
    <property type="component" value="Unassembled WGS sequence"/>
</dbReference>
<evidence type="ECO:0000313" key="6">
    <source>
        <dbReference type="Proteomes" id="UP000295794"/>
    </source>
</evidence>
<reference evidence="4 6" key="2">
    <citation type="submission" date="2019-03" db="EMBL/GenBank/DDBJ databases">
        <title>Genomic Encyclopedia of Type Strains, Phase IV (KMG-IV): sequencing the most valuable type-strain genomes for metagenomic binning, comparative biology and taxonomic classification.</title>
        <authorList>
            <person name="Goeker M."/>
        </authorList>
    </citation>
    <scope>NUCLEOTIDE SEQUENCE [LARGE SCALE GENOMIC DNA]</scope>
    <source>
        <strain evidence="4 6">DSM 3764</strain>
    </source>
</reference>
<dbReference type="AlphaFoldDB" id="A0A377Q786"/>
<dbReference type="EMBL" id="UGHR01000001">
    <property type="protein sequence ID" value="STQ90588.1"/>
    <property type="molecule type" value="Genomic_DNA"/>
</dbReference>